<protein>
    <submittedName>
        <fullName evidence="2">Uncharacterized protein</fullName>
    </submittedName>
</protein>
<dbReference type="EMBL" id="OJIN01000174">
    <property type="protein sequence ID" value="SPD74749.1"/>
    <property type="molecule type" value="Genomic_DNA"/>
</dbReference>
<reference evidence="2" key="1">
    <citation type="submission" date="2018-01" db="EMBL/GenBank/DDBJ databases">
        <authorList>
            <person name="Regsiter A."/>
            <person name="William W."/>
        </authorList>
    </citation>
    <scope>NUCLEOTIDE SEQUENCE</scope>
    <source>
        <strain evidence="2">TRIP AH-1</strain>
    </source>
</reference>
<organism evidence="2">
    <name type="scientific">uncultured Desulfobacterium sp</name>
    <dbReference type="NCBI Taxonomy" id="201089"/>
    <lineage>
        <taxon>Bacteria</taxon>
        <taxon>Pseudomonadati</taxon>
        <taxon>Thermodesulfobacteriota</taxon>
        <taxon>Desulfobacteria</taxon>
        <taxon>Desulfobacterales</taxon>
        <taxon>Desulfobacteriaceae</taxon>
        <taxon>Desulfobacterium</taxon>
        <taxon>environmental samples</taxon>
    </lineage>
</organism>
<evidence type="ECO:0000313" key="2">
    <source>
        <dbReference type="EMBL" id="SPD74749.1"/>
    </source>
</evidence>
<gene>
    <name evidence="2" type="ORF">PITCH_A330014</name>
</gene>
<dbReference type="AlphaFoldDB" id="A0A445MZ86"/>
<accession>A0A445MZ86</accession>
<sequence>MKSSKRKKTISPSLQNKLSALEQNASDQGIQLHYDLLEAAGLKLKGGLCKIKGEYHLFIDRRKSVTDKIEILQDYVDKPLPKDVPENEAVDGAEGKSTDNFSTDPGSSPPEP</sequence>
<name>A0A445MZ86_9BACT</name>
<feature type="region of interest" description="Disordered" evidence="1">
    <location>
        <begin position="78"/>
        <end position="112"/>
    </location>
</feature>
<proteinExistence type="predicted"/>
<evidence type="ECO:0000256" key="1">
    <source>
        <dbReference type="SAM" id="MobiDB-lite"/>
    </source>
</evidence>